<feature type="domain" description="Putative ER transporter 6TM N-terminal" evidence="7">
    <location>
        <begin position="5"/>
        <end position="442"/>
    </location>
</feature>
<evidence type="ECO:0000259" key="7">
    <source>
        <dbReference type="Pfam" id="PF10337"/>
    </source>
</evidence>
<evidence type="ECO:0000259" key="8">
    <source>
        <dbReference type="Pfam" id="PF13515"/>
    </source>
</evidence>
<accession>A0A1L9SV49</accession>
<dbReference type="STRING" id="1073090.A0A1L9SV49"/>
<feature type="domain" description="Integral membrane bound transporter" evidence="8">
    <location>
        <begin position="611"/>
        <end position="743"/>
    </location>
</feature>
<dbReference type="Pfam" id="PF13515">
    <property type="entry name" value="FUSC_2"/>
    <property type="match status" value="1"/>
</dbReference>
<keyword evidence="3 5" id="KW-1133">Transmembrane helix</keyword>
<feature type="transmembrane region" description="Helical" evidence="5">
    <location>
        <begin position="60"/>
        <end position="86"/>
    </location>
</feature>
<feature type="domain" description="DUF2421" evidence="6">
    <location>
        <begin position="747"/>
        <end position="955"/>
    </location>
</feature>
<dbReference type="EMBL" id="KV878336">
    <property type="protein sequence ID" value="OJJ51069.1"/>
    <property type="molecule type" value="Genomic_DNA"/>
</dbReference>
<evidence type="ECO:0000313" key="10">
    <source>
        <dbReference type="Proteomes" id="UP000184188"/>
    </source>
</evidence>
<protein>
    <recommendedName>
        <fullName evidence="11">ER transporter 6TM N-terminal domain-containing protein</fullName>
    </recommendedName>
</protein>
<feature type="transmembrane region" description="Helical" evidence="5">
    <location>
        <begin position="667"/>
        <end position="685"/>
    </location>
</feature>
<reference evidence="10" key="1">
    <citation type="journal article" date="2017" name="Genome Biol.">
        <title>Comparative genomics reveals high biological diversity and specific adaptations in the industrially and medically important fungal genus Aspergillus.</title>
        <authorList>
            <person name="de Vries R.P."/>
            <person name="Riley R."/>
            <person name="Wiebenga A."/>
            <person name="Aguilar-Osorio G."/>
            <person name="Amillis S."/>
            <person name="Uchima C.A."/>
            <person name="Anderluh G."/>
            <person name="Asadollahi M."/>
            <person name="Askin M."/>
            <person name="Barry K."/>
            <person name="Battaglia E."/>
            <person name="Bayram O."/>
            <person name="Benocci T."/>
            <person name="Braus-Stromeyer S.A."/>
            <person name="Caldana C."/>
            <person name="Canovas D."/>
            <person name="Cerqueira G.C."/>
            <person name="Chen F."/>
            <person name="Chen W."/>
            <person name="Choi C."/>
            <person name="Clum A."/>
            <person name="Dos Santos R.A."/>
            <person name="Damasio A.R."/>
            <person name="Diallinas G."/>
            <person name="Emri T."/>
            <person name="Fekete E."/>
            <person name="Flipphi M."/>
            <person name="Freyberg S."/>
            <person name="Gallo A."/>
            <person name="Gournas C."/>
            <person name="Habgood R."/>
            <person name="Hainaut M."/>
            <person name="Harispe M.L."/>
            <person name="Henrissat B."/>
            <person name="Hilden K.S."/>
            <person name="Hope R."/>
            <person name="Hossain A."/>
            <person name="Karabika E."/>
            <person name="Karaffa L."/>
            <person name="Karanyi Z."/>
            <person name="Krasevec N."/>
            <person name="Kuo A."/>
            <person name="Kusch H."/>
            <person name="LaButti K."/>
            <person name="Lagendijk E.L."/>
            <person name="Lapidus A."/>
            <person name="Levasseur A."/>
            <person name="Lindquist E."/>
            <person name="Lipzen A."/>
            <person name="Logrieco A.F."/>
            <person name="MacCabe A."/>
            <person name="Maekelae M.R."/>
            <person name="Malavazi I."/>
            <person name="Melin P."/>
            <person name="Meyer V."/>
            <person name="Mielnichuk N."/>
            <person name="Miskei M."/>
            <person name="Molnar A.P."/>
            <person name="Mule G."/>
            <person name="Ngan C.Y."/>
            <person name="Orejas M."/>
            <person name="Orosz E."/>
            <person name="Ouedraogo J.P."/>
            <person name="Overkamp K.M."/>
            <person name="Park H.-S."/>
            <person name="Perrone G."/>
            <person name="Piumi F."/>
            <person name="Punt P.J."/>
            <person name="Ram A.F."/>
            <person name="Ramon A."/>
            <person name="Rauscher S."/>
            <person name="Record E."/>
            <person name="Riano-Pachon D.M."/>
            <person name="Robert V."/>
            <person name="Roehrig J."/>
            <person name="Ruller R."/>
            <person name="Salamov A."/>
            <person name="Salih N.S."/>
            <person name="Samson R.A."/>
            <person name="Sandor E."/>
            <person name="Sanguinetti M."/>
            <person name="Schuetze T."/>
            <person name="Sepcic K."/>
            <person name="Shelest E."/>
            <person name="Sherlock G."/>
            <person name="Sophianopoulou V."/>
            <person name="Squina F.M."/>
            <person name="Sun H."/>
            <person name="Susca A."/>
            <person name="Todd R.B."/>
            <person name="Tsang A."/>
            <person name="Unkles S.E."/>
            <person name="van de Wiele N."/>
            <person name="van Rossen-Uffink D."/>
            <person name="Oliveira J.V."/>
            <person name="Vesth T.C."/>
            <person name="Visser J."/>
            <person name="Yu J.-H."/>
            <person name="Zhou M."/>
            <person name="Andersen M.R."/>
            <person name="Archer D.B."/>
            <person name="Baker S.E."/>
            <person name="Benoit I."/>
            <person name="Brakhage A.A."/>
            <person name="Braus G.H."/>
            <person name="Fischer R."/>
            <person name="Frisvad J.C."/>
            <person name="Goldman G.H."/>
            <person name="Houbraken J."/>
            <person name="Oakley B."/>
            <person name="Pocsi I."/>
            <person name="Scazzocchio C."/>
            <person name="Seiboth B."/>
            <person name="vanKuyk P.A."/>
            <person name="Wortman J."/>
            <person name="Dyer P.S."/>
            <person name="Grigoriev I.V."/>
        </authorList>
    </citation>
    <scope>NUCLEOTIDE SEQUENCE [LARGE SCALE GENOMIC DNA]</scope>
    <source>
        <strain evidence="10">CBS 506.65</strain>
    </source>
</reference>
<evidence type="ECO:0000256" key="5">
    <source>
        <dbReference type="SAM" id="Phobius"/>
    </source>
</evidence>
<feature type="transmembrane region" description="Helical" evidence="5">
    <location>
        <begin position="142"/>
        <end position="160"/>
    </location>
</feature>
<dbReference type="Pfam" id="PF10334">
    <property type="entry name" value="BRE4"/>
    <property type="match status" value="1"/>
</dbReference>
<dbReference type="Pfam" id="PF10337">
    <property type="entry name" value="ArAE_2_N"/>
    <property type="match status" value="1"/>
</dbReference>
<keyword evidence="10" id="KW-1185">Reference proteome</keyword>
<keyword evidence="2 5" id="KW-0812">Transmembrane</keyword>
<feature type="transmembrane region" description="Helical" evidence="5">
    <location>
        <begin position="20"/>
        <end position="40"/>
    </location>
</feature>
<dbReference type="InterPro" id="IPR018823">
    <property type="entry name" value="ArAE_2_N"/>
</dbReference>
<evidence type="ECO:0000256" key="3">
    <source>
        <dbReference type="ARBA" id="ARBA00022989"/>
    </source>
</evidence>
<dbReference type="InterPro" id="IPR018820">
    <property type="entry name" value="BRE4-related_DUF2421"/>
</dbReference>
<evidence type="ECO:0008006" key="11">
    <source>
        <dbReference type="Google" id="ProtNLM"/>
    </source>
</evidence>
<evidence type="ECO:0000256" key="4">
    <source>
        <dbReference type="ARBA" id="ARBA00023136"/>
    </source>
</evidence>
<dbReference type="RefSeq" id="XP_022585579.1">
    <property type="nucleotide sequence ID" value="XM_022721646.1"/>
</dbReference>
<dbReference type="VEuPathDB" id="FungiDB:ASPZODRAFT_127074"/>
<evidence type="ECO:0000256" key="2">
    <source>
        <dbReference type="ARBA" id="ARBA00022692"/>
    </source>
</evidence>
<keyword evidence="4 5" id="KW-0472">Membrane</keyword>
<evidence type="ECO:0000259" key="6">
    <source>
        <dbReference type="Pfam" id="PF10334"/>
    </source>
</evidence>
<sequence>MARQLPPWLNHFNPRDLKTLFRCCVAAWVAAILIFINPALQTIGTATFFACFTVFMIPPSGILLLQIFLAITILIGLGISWAWGVIAMKAALAARPSSETAAKLQLLQQTAVTDAKATGQSPTAVAKVLIFEGFMLDTRVSVIYFVFGCVLIYFLARLRAQNQKLAFLQIFATIITDLFMTIGPLLYEFQGTMPKALIIPAAIGMGISLVCAILFFPQTTSQAVLSTTSQLMALMQAPLQESLFELSSEVQAENINRLQQIKGQALGIYRSLEAAVGFLPLDICIGRWNAEDLRNLKQPLREALLCSMMLLEYHVSRVKTETKLSVSPADSTGEKEIDRPVVGRHQLMDSALLLQAFQDPKYEALRTDTIQSLRQTSTEIRQACLDAIAAITESIKIESSNGLFATTSAESISQQDQRNRAIITQLEDARSSFAFHATEGLIGTHTDLFDSDGSLKAVEDPLSVLPSLRGITMGMVYEERIIAMARSLEGILRYITALREVRQKKRIWFPTKIRYAVSWASGSKSSAPVPMDRGVNDPDAARDDGDELKDMLRTTRGSSFGRRRGLGKAVLGAYHWLICPEGMFGLRMVVVTIALAVPAVIPSSAGFYYREKGIWALIMGQTTLLIYMADFTFSLISRVIGTVVGGLLGLVTWYIGSGNGGGNPYGLSAMLAVSIVILMWTRVFLPPATMQATIMSAATCLLVIGYSYDDKHVTQYSDTGLGYSVFWRRLVLVFIGSTAALVVQVFPRPPSAAQHISKSLANVMGTLADHYALFLSSWNQEDRKLDRRVENLSLHVAESLVAMRGPIALLQFEFSSSPFNSAALTELSTLCHCINRNLGQLLVLTNSLPITYQERFIRTMGILDHPTIGVNMAIFSVIQQALRTGLPLPEFLPTPLIRQYQDYWRVHGEQLDLRTDHLRQAEYRMFCVAIHSYLDFVSALDDLVLVAKQVLGETHIVSENFIKVA</sequence>
<dbReference type="PANTHER" id="PTHR37994">
    <property type="entry name" value="ARAE_2_N DOMAIN-CONTAINING PROTEIN-RELATED"/>
    <property type="match status" value="1"/>
</dbReference>
<evidence type="ECO:0000256" key="1">
    <source>
        <dbReference type="ARBA" id="ARBA00004141"/>
    </source>
</evidence>
<evidence type="ECO:0000313" key="9">
    <source>
        <dbReference type="EMBL" id="OJJ51069.1"/>
    </source>
</evidence>
<dbReference type="InterPro" id="IPR049453">
    <property type="entry name" value="Memb_transporter_dom"/>
</dbReference>
<dbReference type="PANTHER" id="PTHR37994:SF3">
    <property type="entry name" value="ER TRANSPORTER 6TM N-TERMINAL DOMAIN-CONTAINING PROTEIN"/>
    <property type="match status" value="1"/>
</dbReference>
<feature type="transmembrane region" description="Helical" evidence="5">
    <location>
        <begin position="729"/>
        <end position="747"/>
    </location>
</feature>
<feature type="transmembrane region" description="Helical" evidence="5">
    <location>
        <begin position="196"/>
        <end position="216"/>
    </location>
</feature>
<dbReference type="AlphaFoldDB" id="A0A1L9SV49"/>
<feature type="transmembrane region" description="Helical" evidence="5">
    <location>
        <begin position="635"/>
        <end position="655"/>
    </location>
</feature>
<feature type="transmembrane region" description="Helical" evidence="5">
    <location>
        <begin position="166"/>
        <end position="187"/>
    </location>
</feature>
<name>A0A1L9SV49_9EURO</name>
<dbReference type="GeneID" id="34608111"/>
<dbReference type="OrthoDB" id="2274698at2759"/>
<dbReference type="GO" id="GO:0016020">
    <property type="term" value="C:membrane"/>
    <property type="evidence" value="ECO:0007669"/>
    <property type="project" value="UniProtKB-SubCell"/>
</dbReference>
<organism evidence="9 10">
    <name type="scientific">Penicilliopsis zonata CBS 506.65</name>
    <dbReference type="NCBI Taxonomy" id="1073090"/>
    <lineage>
        <taxon>Eukaryota</taxon>
        <taxon>Fungi</taxon>
        <taxon>Dikarya</taxon>
        <taxon>Ascomycota</taxon>
        <taxon>Pezizomycotina</taxon>
        <taxon>Eurotiomycetes</taxon>
        <taxon>Eurotiomycetidae</taxon>
        <taxon>Eurotiales</taxon>
        <taxon>Aspergillaceae</taxon>
        <taxon>Penicilliopsis</taxon>
    </lineage>
</organism>
<comment type="subcellular location">
    <subcellularLocation>
        <location evidence="1">Membrane</location>
        <topology evidence="1">Multi-pass membrane protein</topology>
    </subcellularLocation>
</comment>
<feature type="transmembrane region" description="Helical" evidence="5">
    <location>
        <begin position="584"/>
        <end position="601"/>
    </location>
</feature>
<gene>
    <name evidence="9" type="ORF">ASPZODRAFT_127074</name>
</gene>
<dbReference type="Proteomes" id="UP000184188">
    <property type="component" value="Unassembled WGS sequence"/>
</dbReference>
<proteinExistence type="predicted"/>